<dbReference type="EMBL" id="JBHSBU010000001">
    <property type="protein sequence ID" value="MFC4158725.1"/>
    <property type="molecule type" value="Genomic_DNA"/>
</dbReference>
<sequence length="149" mass="17754">MAELTLYYDSRCPLCATEMARLRRFDRSGRLDFVDIRRPDFVPHHHGLDPIAIEQALHGRCDDGRLLVGVPCIVAAYQLTGRLRWTRWLNHRTVLPLSAALYRWVARHRYRLSPWLGYRRCDGEQCQLRPVFFRRIFLFLLKFRTNKTP</sequence>
<dbReference type="InterPro" id="IPR044691">
    <property type="entry name" value="DCC1_Trx"/>
</dbReference>
<name>A0ABV8MPB1_9NEIS</name>
<evidence type="ECO:0000313" key="2">
    <source>
        <dbReference type="Proteomes" id="UP001595791"/>
    </source>
</evidence>
<protein>
    <submittedName>
        <fullName evidence="1">Thiol-disulfide oxidoreductase DCC family protein</fullName>
    </submittedName>
</protein>
<keyword evidence="2" id="KW-1185">Reference proteome</keyword>
<dbReference type="RefSeq" id="WP_378161713.1">
    <property type="nucleotide sequence ID" value="NZ_JBHSBU010000001.1"/>
</dbReference>
<evidence type="ECO:0000313" key="1">
    <source>
        <dbReference type="EMBL" id="MFC4158725.1"/>
    </source>
</evidence>
<dbReference type="Proteomes" id="UP001595791">
    <property type="component" value="Unassembled WGS sequence"/>
</dbReference>
<gene>
    <name evidence="1" type="ORF">ACFOW7_05040</name>
</gene>
<organism evidence="1 2">
    <name type="scientific">Chitinimonas lacunae</name>
    <dbReference type="NCBI Taxonomy" id="1963018"/>
    <lineage>
        <taxon>Bacteria</taxon>
        <taxon>Pseudomonadati</taxon>
        <taxon>Pseudomonadota</taxon>
        <taxon>Betaproteobacteria</taxon>
        <taxon>Neisseriales</taxon>
        <taxon>Chitinibacteraceae</taxon>
        <taxon>Chitinimonas</taxon>
    </lineage>
</organism>
<accession>A0ABV8MPB1</accession>
<comment type="caution">
    <text evidence="1">The sequence shown here is derived from an EMBL/GenBank/DDBJ whole genome shotgun (WGS) entry which is preliminary data.</text>
</comment>
<dbReference type="Pfam" id="PF04134">
    <property type="entry name" value="DCC1-like"/>
    <property type="match status" value="1"/>
</dbReference>
<reference evidence="2" key="1">
    <citation type="journal article" date="2019" name="Int. J. Syst. Evol. Microbiol.">
        <title>The Global Catalogue of Microorganisms (GCM) 10K type strain sequencing project: providing services to taxonomists for standard genome sequencing and annotation.</title>
        <authorList>
            <consortium name="The Broad Institute Genomics Platform"/>
            <consortium name="The Broad Institute Genome Sequencing Center for Infectious Disease"/>
            <person name="Wu L."/>
            <person name="Ma J."/>
        </authorList>
    </citation>
    <scope>NUCLEOTIDE SEQUENCE [LARGE SCALE GENOMIC DNA]</scope>
    <source>
        <strain evidence="2">LMG 29894</strain>
    </source>
</reference>
<dbReference type="InterPro" id="IPR007263">
    <property type="entry name" value="DCC1-like"/>
</dbReference>
<proteinExistence type="predicted"/>
<dbReference type="PANTHER" id="PTHR34290">
    <property type="entry name" value="SI:CH73-390P7.2"/>
    <property type="match status" value="1"/>
</dbReference>
<dbReference type="PANTHER" id="PTHR34290:SF2">
    <property type="entry name" value="OS04G0668800 PROTEIN"/>
    <property type="match status" value="1"/>
</dbReference>